<accession>A0A8X6HXA2</accession>
<gene>
    <name evidence="2" type="ORF">TNCT_185771</name>
</gene>
<keyword evidence="3" id="KW-1185">Reference proteome</keyword>
<dbReference type="AlphaFoldDB" id="A0A8X6HXA2"/>
<evidence type="ECO:0000256" key="1">
    <source>
        <dbReference type="SAM" id="MobiDB-lite"/>
    </source>
</evidence>
<reference evidence="2" key="1">
    <citation type="submission" date="2020-07" db="EMBL/GenBank/DDBJ databases">
        <title>Multicomponent nature underlies the extraordinary mechanical properties of spider dragline silk.</title>
        <authorList>
            <person name="Kono N."/>
            <person name="Nakamura H."/>
            <person name="Mori M."/>
            <person name="Yoshida Y."/>
            <person name="Ohtoshi R."/>
            <person name="Malay A.D."/>
            <person name="Moran D.A.P."/>
            <person name="Tomita M."/>
            <person name="Numata K."/>
            <person name="Arakawa K."/>
        </authorList>
    </citation>
    <scope>NUCLEOTIDE SEQUENCE</scope>
</reference>
<dbReference type="Proteomes" id="UP000887116">
    <property type="component" value="Unassembled WGS sequence"/>
</dbReference>
<organism evidence="2 3">
    <name type="scientific">Trichonephila clavata</name>
    <name type="common">Joro spider</name>
    <name type="synonym">Nephila clavata</name>
    <dbReference type="NCBI Taxonomy" id="2740835"/>
    <lineage>
        <taxon>Eukaryota</taxon>
        <taxon>Metazoa</taxon>
        <taxon>Ecdysozoa</taxon>
        <taxon>Arthropoda</taxon>
        <taxon>Chelicerata</taxon>
        <taxon>Arachnida</taxon>
        <taxon>Araneae</taxon>
        <taxon>Araneomorphae</taxon>
        <taxon>Entelegynae</taxon>
        <taxon>Araneoidea</taxon>
        <taxon>Nephilidae</taxon>
        <taxon>Trichonephila</taxon>
    </lineage>
</organism>
<evidence type="ECO:0000313" key="3">
    <source>
        <dbReference type="Proteomes" id="UP000887116"/>
    </source>
</evidence>
<sequence>MRNERSACLPPRPHETGVHGKPRWSHNTLGHEMASIRSLSCAQKLSYVGFGVPPILQPNTLKEGPVNPNTIWWQGQFRNITAE</sequence>
<name>A0A8X6HXA2_TRICU</name>
<comment type="caution">
    <text evidence="2">The sequence shown here is derived from an EMBL/GenBank/DDBJ whole genome shotgun (WGS) entry which is preliminary data.</text>
</comment>
<feature type="region of interest" description="Disordered" evidence="1">
    <location>
        <begin position="1"/>
        <end position="26"/>
    </location>
</feature>
<evidence type="ECO:0000313" key="2">
    <source>
        <dbReference type="EMBL" id="GFR11374.1"/>
    </source>
</evidence>
<dbReference type="EMBL" id="BMAO01016822">
    <property type="protein sequence ID" value="GFR11374.1"/>
    <property type="molecule type" value="Genomic_DNA"/>
</dbReference>
<protein>
    <submittedName>
        <fullName evidence="2">Uncharacterized protein</fullName>
    </submittedName>
</protein>
<proteinExistence type="predicted"/>